<evidence type="ECO:0000256" key="5">
    <source>
        <dbReference type="SAM" id="Phobius"/>
    </source>
</evidence>
<dbReference type="EMBL" id="JQ844189">
    <property type="protein sequence ID" value="AGS52339.1"/>
    <property type="molecule type" value="Genomic_DNA"/>
</dbReference>
<evidence type="ECO:0000256" key="2">
    <source>
        <dbReference type="ARBA" id="ARBA00022692"/>
    </source>
</evidence>
<keyword evidence="2 5" id="KW-0812">Transmembrane</keyword>
<reference evidence="7" key="1">
    <citation type="submission" date="2012-03" db="EMBL/GenBank/DDBJ databases">
        <title>Functional metagenomics reveals considerable lignocellulase gene clusters in the gut microbiome of a wood-feeding higher termite.</title>
        <authorList>
            <person name="Liu N."/>
        </authorList>
    </citation>
    <scope>NUCLEOTIDE SEQUENCE</scope>
</reference>
<dbReference type="AlphaFoldDB" id="A0A806KNX2"/>
<dbReference type="InterPro" id="IPR022764">
    <property type="entry name" value="Peptidase_S54_rhomboid_dom"/>
</dbReference>
<dbReference type="Gene3D" id="1.20.1540.10">
    <property type="entry name" value="Rhomboid-like"/>
    <property type="match status" value="1"/>
</dbReference>
<feature type="domain" description="Peptidase S54 rhomboid" evidence="6">
    <location>
        <begin position="1"/>
        <end position="51"/>
    </location>
</feature>
<dbReference type="PANTHER" id="PTHR43066">
    <property type="entry name" value="RHOMBOID-RELATED PROTEIN"/>
    <property type="match status" value="1"/>
</dbReference>
<evidence type="ECO:0000256" key="4">
    <source>
        <dbReference type="ARBA" id="ARBA00023136"/>
    </source>
</evidence>
<feature type="transmembrane region" description="Helical" evidence="5">
    <location>
        <begin position="6"/>
        <end position="22"/>
    </location>
</feature>
<dbReference type="GO" id="GO:0004252">
    <property type="term" value="F:serine-type endopeptidase activity"/>
    <property type="evidence" value="ECO:0007669"/>
    <property type="project" value="InterPro"/>
</dbReference>
<name>A0A806KNX2_9BACT</name>
<accession>A0A806KNX2</accession>
<dbReference type="Pfam" id="PF01694">
    <property type="entry name" value="Rhomboid"/>
    <property type="match status" value="1"/>
</dbReference>
<organism evidence="7">
    <name type="scientific">uncultured bacterium contig00063</name>
    <dbReference type="NCBI Taxonomy" id="1181546"/>
    <lineage>
        <taxon>Bacteria</taxon>
        <taxon>environmental samples</taxon>
    </lineage>
</organism>
<dbReference type="GO" id="GO:0016020">
    <property type="term" value="C:membrane"/>
    <property type="evidence" value="ECO:0007669"/>
    <property type="project" value="UniProtKB-SubCell"/>
</dbReference>
<evidence type="ECO:0000256" key="1">
    <source>
        <dbReference type="ARBA" id="ARBA00004141"/>
    </source>
</evidence>
<feature type="transmembrane region" description="Helical" evidence="5">
    <location>
        <begin position="34"/>
        <end position="54"/>
    </location>
</feature>
<dbReference type="SUPFAM" id="SSF144091">
    <property type="entry name" value="Rhomboid-like"/>
    <property type="match status" value="1"/>
</dbReference>
<keyword evidence="3 5" id="KW-1133">Transmembrane helix</keyword>
<dbReference type="InterPro" id="IPR035952">
    <property type="entry name" value="Rhomboid-like_sf"/>
</dbReference>
<sequence length="56" mass="6546">MFVHGGFSHILFNMFALFIFGIQVERYMGSREFLLFYFVTGTLAGIFSFIVYFFPA</sequence>
<evidence type="ECO:0000259" key="6">
    <source>
        <dbReference type="Pfam" id="PF01694"/>
    </source>
</evidence>
<evidence type="ECO:0000256" key="3">
    <source>
        <dbReference type="ARBA" id="ARBA00022989"/>
    </source>
</evidence>
<proteinExistence type="predicted"/>
<keyword evidence="4 5" id="KW-0472">Membrane</keyword>
<dbReference type="PANTHER" id="PTHR43066:SF11">
    <property type="entry name" value="PEPTIDASE S54 RHOMBOID DOMAIN-CONTAINING PROTEIN"/>
    <property type="match status" value="1"/>
</dbReference>
<comment type="subcellular location">
    <subcellularLocation>
        <location evidence="1">Membrane</location>
        <topology evidence="1">Multi-pass membrane protein</topology>
    </subcellularLocation>
</comment>
<protein>
    <submittedName>
        <fullName evidence="7">Rhomboid family protein</fullName>
    </submittedName>
</protein>
<evidence type="ECO:0000313" key="7">
    <source>
        <dbReference type="EMBL" id="AGS52339.1"/>
    </source>
</evidence>